<evidence type="ECO:0000259" key="12">
    <source>
        <dbReference type="Pfam" id="PF01694"/>
    </source>
</evidence>
<keyword evidence="10 11" id="KW-0472">Membrane</keyword>
<dbReference type="PANTHER" id="PTHR22936:SF69">
    <property type="entry name" value="RHOMBOID-LIKE PROTEIN"/>
    <property type="match status" value="1"/>
</dbReference>
<keyword evidence="7 11" id="KW-0378">Hydrolase</keyword>
<feature type="transmembrane region" description="Helical" evidence="11">
    <location>
        <begin position="181"/>
        <end position="201"/>
    </location>
</feature>
<name>A0A7S1PGI4_9EUKA</name>
<evidence type="ECO:0000256" key="2">
    <source>
        <dbReference type="ARBA" id="ARBA00004141"/>
    </source>
</evidence>
<dbReference type="Pfam" id="PF01694">
    <property type="entry name" value="Rhomboid"/>
    <property type="match status" value="1"/>
</dbReference>
<dbReference type="PANTHER" id="PTHR22936">
    <property type="entry name" value="RHOMBOID-RELATED"/>
    <property type="match status" value="1"/>
</dbReference>
<feature type="transmembrane region" description="Helical" evidence="11">
    <location>
        <begin position="289"/>
        <end position="313"/>
    </location>
</feature>
<evidence type="ECO:0000256" key="10">
    <source>
        <dbReference type="ARBA" id="ARBA00023136"/>
    </source>
</evidence>
<evidence type="ECO:0000256" key="4">
    <source>
        <dbReference type="ARBA" id="ARBA00013039"/>
    </source>
</evidence>
<reference evidence="13" key="1">
    <citation type="submission" date="2021-01" db="EMBL/GenBank/DDBJ databases">
        <authorList>
            <person name="Corre E."/>
            <person name="Pelletier E."/>
            <person name="Niang G."/>
            <person name="Scheremetjew M."/>
            <person name="Finn R."/>
            <person name="Kale V."/>
            <person name="Holt S."/>
            <person name="Cochrane G."/>
            <person name="Meng A."/>
            <person name="Brown T."/>
            <person name="Cohen L."/>
        </authorList>
    </citation>
    <scope>NUCLEOTIDE SEQUENCE</scope>
    <source>
        <strain evidence="13">WS</strain>
    </source>
</reference>
<comment type="similarity">
    <text evidence="3 11">Belongs to the peptidase S54 family.</text>
</comment>
<keyword evidence="9 11" id="KW-1133">Transmembrane helix</keyword>
<feature type="transmembrane region" description="Helical" evidence="11">
    <location>
        <begin position="142"/>
        <end position="169"/>
    </location>
</feature>
<sequence length="314" mass="34564">MSNIHTYADLPSSDDETSTPFLASHYTNPSSHGSSPPEDSFWSLNIHPSHYQPIHFLFTLLGCPCFIGPPFSRTRLKDYLRLLVTFLFYVSIADIIMFIVELAFCGVKMRLYVIPAPRDTNALIGMGAKVASKVRDGQLWRLIVPVFMHAGVIHLIFNMLVQLSFGLGFERHWGILRMIPIYLIGGVAGNLVSCVTAPMSVSVGASGALLALFGAKFANVICRFASLKPEERMMSLFSLSFIFFFSCMFSFSESVDLGAHTGGFFMGLLLGMILFANHVKNRALRTVSIVGGAVGVFLFFTSFGLLVGFGVGWR</sequence>
<evidence type="ECO:0000256" key="11">
    <source>
        <dbReference type="RuleBase" id="RU362115"/>
    </source>
</evidence>
<evidence type="ECO:0000256" key="5">
    <source>
        <dbReference type="ARBA" id="ARBA00022670"/>
    </source>
</evidence>
<organism evidence="13">
    <name type="scientific">Percolomonas cosmopolitus</name>
    <dbReference type="NCBI Taxonomy" id="63605"/>
    <lineage>
        <taxon>Eukaryota</taxon>
        <taxon>Discoba</taxon>
        <taxon>Heterolobosea</taxon>
        <taxon>Tetramitia</taxon>
        <taxon>Eutetramitia</taxon>
        <taxon>Percolomonadidae</taxon>
        <taxon>Percolomonas</taxon>
    </lineage>
</organism>
<dbReference type="SUPFAM" id="SSF144091">
    <property type="entry name" value="Rhomboid-like"/>
    <property type="match status" value="1"/>
</dbReference>
<evidence type="ECO:0000256" key="8">
    <source>
        <dbReference type="ARBA" id="ARBA00022825"/>
    </source>
</evidence>
<dbReference type="InterPro" id="IPR035952">
    <property type="entry name" value="Rhomboid-like_sf"/>
</dbReference>
<dbReference type="Gene3D" id="1.20.1540.10">
    <property type="entry name" value="Rhomboid-like"/>
    <property type="match status" value="1"/>
</dbReference>
<proteinExistence type="inferred from homology"/>
<protein>
    <recommendedName>
        <fullName evidence="4">rhomboid protease</fullName>
        <ecNumber evidence="4">3.4.21.105</ecNumber>
    </recommendedName>
</protein>
<evidence type="ECO:0000256" key="7">
    <source>
        <dbReference type="ARBA" id="ARBA00022801"/>
    </source>
</evidence>
<accession>A0A7S1PGI4</accession>
<dbReference type="GO" id="GO:0016020">
    <property type="term" value="C:membrane"/>
    <property type="evidence" value="ECO:0007669"/>
    <property type="project" value="UniProtKB-SubCell"/>
</dbReference>
<comment type="subcellular location">
    <subcellularLocation>
        <location evidence="2 11">Membrane</location>
        <topology evidence="2 11">Multi-pass membrane protein</topology>
    </subcellularLocation>
</comment>
<keyword evidence="5 11" id="KW-0645">Protease</keyword>
<evidence type="ECO:0000256" key="3">
    <source>
        <dbReference type="ARBA" id="ARBA00009045"/>
    </source>
</evidence>
<comment type="catalytic activity">
    <reaction evidence="1 11">
        <text>Cleaves type-1 transmembrane domains using a catalytic dyad composed of serine and histidine that are contributed by different transmembrane domains.</text>
        <dbReference type="EC" id="3.4.21.105"/>
    </reaction>
</comment>
<evidence type="ECO:0000313" key="13">
    <source>
        <dbReference type="EMBL" id="CAD9080181.1"/>
    </source>
</evidence>
<evidence type="ECO:0000256" key="9">
    <source>
        <dbReference type="ARBA" id="ARBA00022989"/>
    </source>
</evidence>
<dbReference type="AlphaFoldDB" id="A0A7S1PGI4"/>
<feature type="transmembrane region" description="Helical" evidence="11">
    <location>
        <begin position="233"/>
        <end position="251"/>
    </location>
</feature>
<feature type="transmembrane region" description="Helical" evidence="11">
    <location>
        <begin position="257"/>
        <end position="277"/>
    </location>
</feature>
<evidence type="ECO:0000256" key="6">
    <source>
        <dbReference type="ARBA" id="ARBA00022692"/>
    </source>
</evidence>
<dbReference type="EC" id="3.4.21.105" evidence="4"/>
<dbReference type="InterPro" id="IPR002610">
    <property type="entry name" value="Peptidase_S54_rhomboid-like"/>
</dbReference>
<dbReference type="GO" id="GO:0004252">
    <property type="term" value="F:serine-type endopeptidase activity"/>
    <property type="evidence" value="ECO:0007669"/>
    <property type="project" value="InterPro"/>
</dbReference>
<gene>
    <name evidence="13" type="ORF">PCOS0759_LOCUS3421</name>
</gene>
<dbReference type="GO" id="GO:0006508">
    <property type="term" value="P:proteolysis"/>
    <property type="evidence" value="ECO:0007669"/>
    <property type="project" value="UniProtKB-KW"/>
</dbReference>
<dbReference type="EMBL" id="HBGD01004150">
    <property type="protein sequence ID" value="CAD9080181.1"/>
    <property type="molecule type" value="Transcribed_RNA"/>
</dbReference>
<keyword evidence="8 11" id="KW-0720">Serine protease</keyword>
<keyword evidence="6 11" id="KW-0812">Transmembrane</keyword>
<feature type="transmembrane region" description="Helical" evidence="11">
    <location>
        <begin position="207"/>
        <end position="226"/>
    </location>
</feature>
<feature type="transmembrane region" description="Helical" evidence="11">
    <location>
        <begin position="79"/>
        <end position="100"/>
    </location>
</feature>
<comment type="function">
    <text evidence="11">Serine protease involved in intramembrane proteolysis.</text>
</comment>
<dbReference type="InterPro" id="IPR022764">
    <property type="entry name" value="Peptidase_S54_rhomboid_dom"/>
</dbReference>
<feature type="domain" description="Peptidase S54 rhomboid" evidence="12">
    <location>
        <begin position="137"/>
        <end position="276"/>
    </location>
</feature>
<evidence type="ECO:0000256" key="1">
    <source>
        <dbReference type="ARBA" id="ARBA00000156"/>
    </source>
</evidence>